<organism evidence="2 3">
    <name type="scientific">Drosophila kikkawai</name>
    <name type="common">Fruit fly</name>
    <dbReference type="NCBI Taxonomy" id="30033"/>
    <lineage>
        <taxon>Eukaryota</taxon>
        <taxon>Metazoa</taxon>
        <taxon>Ecdysozoa</taxon>
        <taxon>Arthropoda</taxon>
        <taxon>Hexapoda</taxon>
        <taxon>Insecta</taxon>
        <taxon>Pterygota</taxon>
        <taxon>Neoptera</taxon>
        <taxon>Endopterygota</taxon>
        <taxon>Diptera</taxon>
        <taxon>Brachycera</taxon>
        <taxon>Muscomorpha</taxon>
        <taxon>Ephydroidea</taxon>
        <taxon>Drosophilidae</taxon>
        <taxon>Drosophila</taxon>
        <taxon>Sophophora</taxon>
    </lineage>
</organism>
<feature type="transmembrane region" description="Helical" evidence="1">
    <location>
        <begin position="7"/>
        <end position="29"/>
    </location>
</feature>
<dbReference type="Proteomes" id="UP001652661">
    <property type="component" value="Chromosome 3L"/>
</dbReference>
<reference evidence="3" key="1">
    <citation type="submission" date="2025-08" db="UniProtKB">
        <authorList>
            <consortium name="RefSeq"/>
        </authorList>
    </citation>
    <scope>IDENTIFICATION</scope>
    <source>
        <strain evidence="3">14028-0561.14</strain>
        <tissue evidence="3">Whole fly</tissue>
    </source>
</reference>
<protein>
    <submittedName>
        <fullName evidence="3">Uncharacterized protein isoform X1</fullName>
    </submittedName>
</protein>
<dbReference type="PROSITE" id="PS51257">
    <property type="entry name" value="PROKAR_LIPOPROTEIN"/>
    <property type="match status" value="1"/>
</dbReference>
<dbReference type="GeneID" id="108083114"/>
<feature type="transmembrane region" description="Helical" evidence="1">
    <location>
        <begin position="78"/>
        <end position="98"/>
    </location>
</feature>
<keyword evidence="1" id="KW-0812">Transmembrane</keyword>
<name>A0ABM3C5I3_DROKI</name>
<keyword evidence="2" id="KW-1185">Reference proteome</keyword>
<feature type="transmembrane region" description="Helical" evidence="1">
    <location>
        <begin position="49"/>
        <end position="71"/>
    </location>
</feature>
<gene>
    <name evidence="3" type="primary">LOC108083114</name>
</gene>
<dbReference type="RefSeq" id="XP_041631190.1">
    <property type="nucleotide sequence ID" value="XM_041775256.2"/>
</dbReference>
<accession>A0ABM3C5I3</accession>
<feature type="transmembrane region" description="Helical" evidence="1">
    <location>
        <begin position="118"/>
        <end position="142"/>
    </location>
</feature>
<evidence type="ECO:0000313" key="2">
    <source>
        <dbReference type="Proteomes" id="UP001652661"/>
    </source>
</evidence>
<keyword evidence="1" id="KW-0472">Membrane</keyword>
<evidence type="ECO:0000313" key="3">
    <source>
        <dbReference type="RefSeq" id="XP_041631190.1"/>
    </source>
</evidence>
<evidence type="ECO:0000256" key="1">
    <source>
        <dbReference type="SAM" id="Phobius"/>
    </source>
</evidence>
<sequence>MLCLKHFCWCLSLGIGCIVISIFTLFHGFLNMMEFFRLREYHDITEASVWPNLLWGTLHLIASMCLSYSVLKTAINPILVYAIIEACYLIYALIYGSVSCALKTNIYAKLNLTNGILFWIYVVLVCVSTTYSLLTAISFYLLKRQQRNSREL</sequence>
<keyword evidence="1" id="KW-1133">Transmembrane helix</keyword>
<proteinExistence type="predicted"/>